<dbReference type="SMART" id="SM00867">
    <property type="entry name" value="YceI"/>
    <property type="match status" value="1"/>
</dbReference>
<comment type="similarity">
    <text evidence="1">Belongs to the UPF0312 family.</text>
</comment>
<dbReference type="Proteomes" id="UP001442841">
    <property type="component" value="Chromosome"/>
</dbReference>
<organism evidence="3 4">
    <name type="scientific">Ammonicoccus fulvus</name>
    <dbReference type="NCBI Taxonomy" id="3138240"/>
    <lineage>
        <taxon>Bacteria</taxon>
        <taxon>Bacillati</taxon>
        <taxon>Actinomycetota</taxon>
        <taxon>Actinomycetes</taxon>
        <taxon>Propionibacteriales</taxon>
        <taxon>Propionibacteriaceae</taxon>
        <taxon>Ammonicoccus</taxon>
    </lineage>
</organism>
<evidence type="ECO:0000313" key="4">
    <source>
        <dbReference type="Proteomes" id="UP001442841"/>
    </source>
</evidence>
<protein>
    <submittedName>
        <fullName evidence="3">YceI family protein</fullName>
    </submittedName>
</protein>
<dbReference type="EMBL" id="CP154795">
    <property type="protein sequence ID" value="XAN06185.1"/>
    <property type="molecule type" value="Genomic_DNA"/>
</dbReference>
<evidence type="ECO:0000256" key="1">
    <source>
        <dbReference type="ARBA" id="ARBA00008812"/>
    </source>
</evidence>
<sequence length="179" mass="19073">MNLPTGTQEFGAEDTDLLVHTTCDGAAARLGHNLTLVFTSWRAVLARGDEPAASSLEVTVDLDSLDIRDSSGGVKPMTDNDRAEIKRNAAKSLRTREHPQLRFVTTEITGSWSAGEITGDVTLNGTTSAATFQVVALNGGFRLGGELKQSAFGIKPYSAMMGTLRLSDSVLLEVHLPQA</sequence>
<gene>
    <name evidence="3" type="ORF">AADG42_02305</name>
</gene>
<dbReference type="Gene3D" id="2.40.128.110">
    <property type="entry name" value="Lipid/polyisoprenoid-binding, YceI-like"/>
    <property type="match status" value="1"/>
</dbReference>
<dbReference type="SUPFAM" id="SSF101874">
    <property type="entry name" value="YceI-like"/>
    <property type="match status" value="1"/>
</dbReference>
<dbReference type="RefSeq" id="WP_425307617.1">
    <property type="nucleotide sequence ID" value="NZ_CP154795.1"/>
</dbReference>
<dbReference type="InterPro" id="IPR036761">
    <property type="entry name" value="TTHA0802/YceI-like_sf"/>
</dbReference>
<evidence type="ECO:0000313" key="3">
    <source>
        <dbReference type="EMBL" id="XAN06185.1"/>
    </source>
</evidence>
<keyword evidence="4" id="KW-1185">Reference proteome</keyword>
<name>A0ABZ3FM11_9ACTN</name>
<reference evidence="3 4" key="1">
    <citation type="submission" date="2024-04" db="EMBL/GenBank/DDBJ databases">
        <title>Isolation of an actinomycete strain from pig manure.</title>
        <authorList>
            <person name="Gong T."/>
            <person name="Yu Z."/>
            <person name="An M."/>
            <person name="Wei C."/>
            <person name="Yang W."/>
            <person name="Liu L."/>
        </authorList>
    </citation>
    <scope>NUCLEOTIDE SEQUENCE [LARGE SCALE GENOMIC DNA]</scope>
    <source>
        <strain evidence="3 4">ZF39</strain>
    </source>
</reference>
<dbReference type="Pfam" id="PF04264">
    <property type="entry name" value="YceI"/>
    <property type="match status" value="1"/>
</dbReference>
<feature type="domain" description="Lipid/polyisoprenoid-binding YceI-like" evidence="2">
    <location>
        <begin position="14"/>
        <end position="179"/>
    </location>
</feature>
<dbReference type="InterPro" id="IPR007372">
    <property type="entry name" value="Lipid/polyisoprenoid-bd_YceI"/>
</dbReference>
<evidence type="ECO:0000259" key="2">
    <source>
        <dbReference type="SMART" id="SM00867"/>
    </source>
</evidence>
<proteinExistence type="inferred from homology"/>
<accession>A0ABZ3FM11</accession>